<name>A0ABD0NC08_CIRMR</name>
<keyword evidence="3" id="KW-1185">Reference proteome</keyword>
<evidence type="ECO:0000313" key="2">
    <source>
        <dbReference type="EMBL" id="KAL0159578.1"/>
    </source>
</evidence>
<feature type="region of interest" description="Disordered" evidence="1">
    <location>
        <begin position="106"/>
        <end position="128"/>
    </location>
</feature>
<feature type="compositionally biased region" description="Low complexity" evidence="1">
    <location>
        <begin position="349"/>
        <end position="373"/>
    </location>
</feature>
<dbReference type="EMBL" id="JAMKFB020000022">
    <property type="protein sequence ID" value="KAL0159578.1"/>
    <property type="molecule type" value="Genomic_DNA"/>
</dbReference>
<feature type="region of interest" description="Disordered" evidence="1">
    <location>
        <begin position="345"/>
        <end position="389"/>
    </location>
</feature>
<sequence>MFIPEIILFKLEQGNDPLEEYTEAFLEVASETSLPDDFLCNWYIQRLNSCALRKLSGNPPRGNLMTIVEWVLASNGSPLTVDYASTTPDPEHLSLGADCRVKYNAVPTADREPHPTTPTKPAPGATEPERFVDCCHLERSDQVREPAKIQLRRSAYGRLMGHLQETPLISARKAGALTAGTSAMEDGRTLGAEEASLTILMALLCIWAVYTNEEVVPKLVNADCIQEFPPTRPLMSPLPSASPVSPPPSPATAVEAPQSWPPSTSSWSEGLHTAARAYDPKFPPRPFDPTAPPWLLAPSSPPWPVSPSPSPGSFVPPAPPWSVVVPPTPPYSAFPATPHRAVLPAPLGSSFPSTSPQSSVAPAPSRSSRSTPPHRSPEPPVSLRPSGASASTVLCGSLSPLVDPLPLVSPRSVSATPSPASPWLLPPSAPPWISIMMLWVLPLFFCSSPRLRPPPAPP</sequence>
<gene>
    <name evidence="2" type="ORF">M9458_043303</name>
</gene>
<organism evidence="2 3">
    <name type="scientific">Cirrhinus mrigala</name>
    <name type="common">Mrigala</name>
    <dbReference type="NCBI Taxonomy" id="683832"/>
    <lineage>
        <taxon>Eukaryota</taxon>
        <taxon>Metazoa</taxon>
        <taxon>Chordata</taxon>
        <taxon>Craniata</taxon>
        <taxon>Vertebrata</taxon>
        <taxon>Euteleostomi</taxon>
        <taxon>Actinopterygii</taxon>
        <taxon>Neopterygii</taxon>
        <taxon>Teleostei</taxon>
        <taxon>Ostariophysi</taxon>
        <taxon>Cypriniformes</taxon>
        <taxon>Cyprinidae</taxon>
        <taxon>Labeoninae</taxon>
        <taxon>Labeonini</taxon>
        <taxon>Cirrhinus</taxon>
    </lineage>
</organism>
<dbReference type="Proteomes" id="UP001529510">
    <property type="component" value="Unassembled WGS sequence"/>
</dbReference>
<proteinExistence type="predicted"/>
<reference evidence="2 3" key="1">
    <citation type="submission" date="2024-05" db="EMBL/GenBank/DDBJ databases">
        <title>Genome sequencing and assembly of Indian major carp, Cirrhinus mrigala (Hamilton, 1822).</title>
        <authorList>
            <person name="Mohindra V."/>
            <person name="Chowdhury L.M."/>
            <person name="Lal K."/>
            <person name="Jena J.K."/>
        </authorList>
    </citation>
    <scope>NUCLEOTIDE SEQUENCE [LARGE SCALE GENOMIC DNA]</scope>
    <source>
        <strain evidence="2">CM1030</strain>
        <tissue evidence="2">Blood</tissue>
    </source>
</reference>
<feature type="non-terminal residue" evidence="2">
    <location>
        <position position="458"/>
    </location>
</feature>
<evidence type="ECO:0000313" key="3">
    <source>
        <dbReference type="Proteomes" id="UP001529510"/>
    </source>
</evidence>
<dbReference type="AlphaFoldDB" id="A0ABD0NC08"/>
<accession>A0ABD0NC08</accession>
<evidence type="ECO:0000256" key="1">
    <source>
        <dbReference type="SAM" id="MobiDB-lite"/>
    </source>
</evidence>
<feature type="compositionally biased region" description="Low complexity" evidence="1">
    <location>
        <begin position="251"/>
        <end position="268"/>
    </location>
</feature>
<feature type="region of interest" description="Disordered" evidence="1">
    <location>
        <begin position="236"/>
        <end position="268"/>
    </location>
</feature>
<comment type="caution">
    <text evidence="2">The sequence shown here is derived from an EMBL/GenBank/DDBJ whole genome shotgun (WGS) entry which is preliminary data.</text>
</comment>
<protein>
    <submittedName>
        <fullName evidence="2">Uncharacterized protein</fullName>
    </submittedName>
</protein>